<keyword evidence="1" id="KW-1185">Reference proteome</keyword>
<evidence type="ECO:0000313" key="1">
    <source>
        <dbReference type="Proteomes" id="UP000887564"/>
    </source>
</evidence>
<dbReference type="WBParaSite" id="PEQ_0000704801-mRNA-1">
    <property type="protein sequence ID" value="PEQ_0000704801-mRNA-1"/>
    <property type="gene ID" value="PEQ_0000704801"/>
</dbReference>
<name>A0A914RQE7_PAREQ</name>
<sequence length="168" mass="18818">MWPNAVRDMVVHLLCRKVFVSADDQVALQSESDGEFRLDQGSFHSTGVNAPFVFTVRPPTPAMSECAYSQGRISPYRAAYREAMSTACRGTALEDHLHRYRTGTVMTGTTMTDHPTDGYRISYGHPYNLPKANEEDLRDAQRPPSILAIRKTTATRRTRSLDPIGTRV</sequence>
<protein>
    <submittedName>
        <fullName evidence="2">Uncharacterized protein</fullName>
    </submittedName>
</protein>
<accession>A0A914RQE7</accession>
<dbReference type="Proteomes" id="UP000887564">
    <property type="component" value="Unplaced"/>
</dbReference>
<evidence type="ECO:0000313" key="2">
    <source>
        <dbReference type="WBParaSite" id="PEQ_0000704801-mRNA-1"/>
    </source>
</evidence>
<proteinExistence type="predicted"/>
<dbReference type="AlphaFoldDB" id="A0A914RQE7"/>
<organism evidence="1 2">
    <name type="scientific">Parascaris equorum</name>
    <name type="common">Equine roundworm</name>
    <dbReference type="NCBI Taxonomy" id="6256"/>
    <lineage>
        <taxon>Eukaryota</taxon>
        <taxon>Metazoa</taxon>
        <taxon>Ecdysozoa</taxon>
        <taxon>Nematoda</taxon>
        <taxon>Chromadorea</taxon>
        <taxon>Rhabditida</taxon>
        <taxon>Spirurina</taxon>
        <taxon>Ascaridomorpha</taxon>
        <taxon>Ascaridoidea</taxon>
        <taxon>Ascarididae</taxon>
        <taxon>Parascaris</taxon>
    </lineage>
</organism>
<reference evidence="2" key="1">
    <citation type="submission" date="2022-11" db="UniProtKB">
        <authorList>
            <consortium name="WormBaseParasite"/>
        </authorList>
    </citation>
    <scope>IDENTIFICATION</scope>
</reference>